<evidence type="ECO:0000313" key="3">
    <source>
        <dbReference type="Proteomes" id="UP000199412"/>
    </source>
</evidence>
<dbReference type="EMBL" id="FNAP01000005">
    <property type="protein sequence ID" value="SDE27923.1"/>
    <property type="molecule type" value="Genomic_DNA"/>
</dbReference>
<dbReference type="PANTHER" id="PTHR36924:SF1">
    <property type="entry name" value="ANTITOXIN HIGA-1"/>
    <property type="match status" value="1"/>
</dbReference>
<dbReference type="InterPro" id="IPR013430">
    <property type="entry name" value="Toxin_antidote_HigA"/>
</dbReference>
<dbReference type="Proteomes" id="UP000199412">
    <property type="component" value="Unassembled WGS sequence"/>
</dbReference>
<keyword evidence="3" id="KW-1185">Reference proteome</keyword>
<organism evidence="2 3">
    <name type="scientific">Rhodospira trueperi</name>
    <dbReference type="NCBI Taxonomy" id="69960"/>
    <lineage>
        <taxon>Bacteria</taxon>
        <taxon>Pseudomonadati</taxon>
        <taxon>Pseudomonadota</taxon>
        <taxon>Alphaproteobacteria</taxon>
        <taxon>Rhodospirillales</taxon>
        <taxon>Rhodospirillaceae</taxon>
        <taxon>Rhodospira</taxon>
    </lineage>
</organism>
<dbReference type="Gene3D" id="1.10.260.40">
    <property type="entry name" value="lambda repressor-like DNA-binding domains"/>
    <property type="match status" value="1"/>
</dbReference>
<dbReference type="InterPro" id="IPR010982">
    <property type="entry name" value="Lambda_DNA-bd_dom_sf"/>
</dbReference>
<dbReference type="RefSeq" id="WP_092785031.1">
    <property type="nucleotide sequence ID" value="NZ_FNAP01000005.1"/>
</dbReference>
<dbReference type="NCBIfam" id="TIGR02607">
    <property type="entry name" value="antidote_HigA"/>
    <property type="match status" value="1"/>
</dbReference>
<reference evidence="2 3" key="1">
    <citation type="submission" date="2016-10" db="EMBL/GenBank/DDBJ databases">
        <authorList>
            <person name="de Groot N.N."/>
        </authorList>
    </citation>
    <scope>NUCLEOTIDE SEQUENCE [LARGE SCALE GENOMIC DNA]</scope>
    <source>
        <strain evidence="2 3">ATCC 700224</strain>
    </source>
</reference>
<keyword evidence="1" id="KW-0238">DNA-binding</keyword>
<sequence>MPEVLPEELPEELIVSGRPHRCPSHPGVVLRDTVLPALRLSVTAAARELGISRQTLHRILAGVVAVTPAMAVRLGHWCGNGPEMWLRMQQAHDLWNAARDLEDDLARIPRHTDAAA</sequence>
<dbReference type="OrthoDB" id="3174593at2"/>
<dbReference type="AlphaFoldDB" id="A0A1G7BLV0"/>
<dbReference type="STRING" id="69960.SAMN05421720_10588"/>
<name>A0A1G7BLV0_9PROT</name>
<dbReference type="GO" id="GO:0003677">
    <property type="term" value="F:DNA binding"/>
    <property type="evidence" value="ECO:0007669"/>
    <property type="project" value="UniProtKB-KW"/>
</dbReference>
<accession>A0A1G7BLV0</accession>
<dbReference type="Pfam" id="PF13560">
    <property type="entry name" value="HTH_31"/>
    <property type="match status" value="1"/>
</dbReference>
<dbReference type="PANTHER" id="PTHR36924">
    <property type="entry name" value="ANTITOXIN HIGA-1"/>
    <property type="match status" value="1"/>
</dbReference>
<evidence type="ECO:0000313" key="2">
    <source>
        <dbReference type="EMBL" id="SDE27923.1"/>
    </source>
</evidence>
<protein>
    <submittedName>
        <fullName evidence="2">Addiction module antidote protein, HigA family</fullName>
    </submittedName>
</protein>
<evidence type="ECO:0000256" key="1">
    <source>
        <dbReference type="ARBA" id="ARBA00023125"/>
    </source>
</evidence>
<proteinExistence type="predicted"/>
<dbReference type="SUPFAM" id="SSF47413">
    <property type="entry name" value="lambda repressor-like DNA-binding domains"/>
    <property type="match status" value="1"/>
</dbReference>
<gene>
    <name evidence="2" type="ORF">SAMN05421720_10588</name>
</gene>